<evidence type="ECO:0000313" key="4">
    <source>
        <dbReference type="Proteomes" id="UP000758603"/>
    </source>
</evidence>
<feature type="non-terminal residue" evidence="3">
    <location>
        <position position="98"/>
    </location>
</feature>
<gene>
    <name evidence="3" type="ORF">BKA67DRAFT_493092</name>
</gene>
<dbReference type="GeneID" id="70125898"/>
<keyword evidence="4" id="KW-1185">Reference proteome</keyword>
<dbReference type="PANTHER" id="PTHR33365">
    <property type="entry name" value="YALI0B05434P"/>
    <property type="match status" value="1"/>
</dbReference>
<comment type="caution">
    <text evidence="3">The sequence shown here is derived from an EMBL/GenBank/DDBJ whole genome shotgun (WGS) entry which is preliminary data.</text>
</comment>
<dbReference type="EMBL" id="JAGPXC010000001">
    <property type="protein sequence ID" value="KAH6661423.1"/>
    <property type="molecule type" value="Genomic_DNA"/>
</dbReference>
<proteinExistence type="inferred from homology"/>
<dbReference type="InterPro" id="IPR021765">
    <property type="entry name" value="UstYa-like"/>
</dbReference>
<name>A0A9P8UZV1_9PEZI</name>
<dbReference type="PANTHER" id="PTHR33365:SF4">
    <property type="entry name" value="CYCLOCHLOROTINE BIOSYNTHESIS PROTEIN O"/>
    <property type="match status" value="1"/>
</dbReference>
<dbReference type="Proteomes" id="UP000758603">
    <property type="component" value="Unassembled WGS sequence"/>
</dbReference>
<organism evidence="3 4">
    <name type="scientific">Truncatella angustata</name>
    <dbReference type="NCBI Taxonomy" id="152316"/>
    <lineage>
        <taxon>Eukaryota</taxon>
        <taxon>Fungi</taxon>
        <taxon>Dikarya</taxon>
        <taxon>Ascomycota</taxon>
        <taxon>Pezizomycotina</taxon>
        <taxon>Sordariomycetes</taxon>
        <taxon>Xylariomycetidae</taxon>
        <taxon>Amphisphaeriales</taxon>
        <taxon>Sporocadaceae</taxon>
        <taxon>Truncatella</taxon>
    </lineage>
</organism>
<dbReference type="GO" id="GO:0043386">
    <property type="term" value="P:mycotoxin biosynthetic process"/>
    <property type="evidence" value="ECO:0007669"/>
    <property type="project" value="InterPro"/>
</dbReference>
<feature type="non-terminal residue" evidence="3">
    <location>
        <position position="1"/>
    </location>
</feature>
<reference evidence="3" key="1">
    <citation type="journal article" date="2021" name="Nat. Commun.">
        <title>Genetic determinants of endophytism in the Arabidopsis root mycobiome.</title>
        <authorList>
            <person name="Mesny F."/>
            <person name="Miyauchi S."/>
            <person name="Thiergart T."/>
            <person name="Pickel B."/>
            <person name="Atanasova L."/>
            <person name="Karlsson M."/>
            <person name="Huettel B."/>
            <person name="Barry K.W."/>
            <person name="Haridas S."/>
            <person name="Chen C."/>
            <person name="Bauer D."/>
            <person name="Andreopoulos W."/>
            <person name="Pangilinan J."/>
            <person name="LaButti K."/>
            <person name="Riley R."/>
            <person name="Lipzen A."/>
            <person name="Clum A."/>
            <person name="Drula E."/>
            <person name="Henrissat B."/>
            <person name="Kohler A."/>
            <person name="Grigoriev I.V."/>
            <person name="Martin F.M."/>
            <person name="Hacquard S."/>
        </authorList>
    </citation>
    <scope>NUCLEOTIDE SEQUENCE</scope>
    <source>
        <strain evidence="3">MPI-SDFR-AT-0073</strain>
    </source>
</reference>
<comment type="pathway">
    <text evidence="1">Mycotoxin biosynthesis.</text>
</comment>
<dbReference type="RefSeq" id="XP_045965554.1">
    <property type="nucleotide sequence ID" value="XM_046097006.1"/>
</dbReference>
<accession>A0A9P8UZV1</accession>
<evidence type="ECO:0000256" key="2">
    <source>
        <dbReference type="ARBA" id="ARBA00035112"/>
    </source>
</evidence>
<sequence>TGLDVFHQVHCINQVRKALYPEYYPPSQSSIPSKTDTNNENLAEHCLDYVRQAVMCNADTTLVTHKWFESAQTFGPNFRTQHTCRNFDALMDWSLARS</sequence>
<comment type="similarity">
    <text evidence="2">Belongs to the ustYa family.</text>
</comment>
<evidence type="ECO:0000313" key="3">
    <source>
        <dbReference type="EMBL" id="KAH6661423.1"/>
    </source>
</evidence>
<protein>
    <submittedName>
        <fullName evidence="3">Uncharacterized protein</fullName>
    </submittedName>
</protein>
<dbReference type="AlphaFoldDB" id="A0A9P8UZV1"/>
<evidence type="ECO:0000256" key="1">
    <source>
        <dbReference type="ARBA" id="ARBA00004685"/>
    </source>
</evidence>
<dbReference type="OrthoDB" id="3687641at2759"/>
<dbReference type="Pfam" id="PF11807">
    <property type="entry name" value="UstYa"/>
    <property type="match status" value="1"/>
</dbReference>